<dbReference type="SUPFAM" id="SSF57903">
    <property type="entry name" value="FYVE/PHD zinc finger"/>
    <property type="match status" value="2"/>
</dbReference>
<dbReference type="InterPro" id="IPR019786">
    <property type="entry name" value="Zinc_finger_PHD-type_CS"/>
</dbReference>
<dbReference type="Pfam" id="PF00628">
    <property type="entry name" value="PHD"/>
    <property type="match status" value="2"/>
</dbReference>
<dbReference type="PROSITE" id="PS50016">
    <property type="entry name" value="ZF_PHD_2"/>
    <property type="match status" value="2"/>
</dbReference>
<keyword evidence="3" id="KW-0862">Zinc</keyword>
<evidence type="ECO:0000259" key="7">
    <source>
        <dbReference type="PROSITE" id="PS51805"/>
    </source>
</evidence>
<feature type="region of interest" description="Disordered" evidence="5">
    <location>
        <begin position="20"/>
        <end position="133"/>
    </location>
</feature>
<dbReference type="Proteomes" id="UP000230066">
    <property type="component" value="Unassembled WGS sequence"/>
</dbReference>
<dbReference type="InterPro" id="IPR019787">
    <property type="entry name" value="Znf_PHD-finger"/>
</dbReference>
<evidence type="ECO:0000256" key="5">
    <source>
        <dbReference type="SAM" id="MobiDB-lite"/>
    </source>
</evidence>
<feature type="domain" description="PHD-type" evidence="7">
    <location>
        <begin position="220"/>
        <end position="337"/>
    </location>
</feature>
<dbReference type="CDD" id="cd15562">
    <property type="entry name" value="PHD2_PHF14"/>
    <property type="match status" value="1"/>
</dbReference>
<dbReference type="InterPro" id="IPR034732">
    <property type="entry name" value="EPHD"/>
</dbReference>
<evidence type="ECO:0000256" key="3">
    <source>
        <dbReference type="ARBA" id="ARBA00022833"/>
    </source>
</evidence>
<evidence type="ECO:0000259" key="6">
    <source>
        <dbReference type="PROSITE" id="PS50016"/>
    </source>
</evidence>
<dbReference type="InterPro" id="IPR050701">
    <property type="entry name" value="Histone_Mod_Regulator"/>
</dbReference>
<reference evidence="8" key="1">
    <citation type="submission" date="2019-03" db="EMBL/GenBank/DDBJ databases">
        <title>Improved annotation for the trematode Fasciola hepatica.</title>
        <authorList>
            <person name="Choi Y.-J."/>
            <person name="Martin J."/>
            <person name="Mitreva M."/>
        </authorList>
    </citation>
    <scope>NUCLEOTIDE SEQUENCE [LARGE SCALE GENOMIC DNA]</scope>
</reference>
<dbReference type="AlphaFoldDB" id="A0A4E0RTI4"/>
<dbReference type="InterPro" id="IPR001965">
    <property type="entry name" value="Znf_PHD"/>
</dbReference>
<organism evidence="8 9">
    <name type="scientific">Fasciola hepatica</name>
    <name type="common">Liver fluke</name>
    <dbReference type="NCBI Taxonomy" id="6192"/>
    <lineage>
        <taxon>Eukaryota</taxon>
        <taxon>Metazoa</taxon>
        <taxon>Spiralia</taxon>
        <taxon>Lophotrochozoa</taxon>
        <taxon>Platyhelminthes</taxon>
        <taxon>Trematoda</taxon>
        <taxon>Digenea</taxon>
        <taxon>Plagiorchiida</taxon>
        <taxon>Echinostomata</taxon>
        <taxon>Echinostomatoidea</taxon>
        <taxon>Fasciolidae</taxon>
        <taxon>Fasciola</taxon>
    </lineage>
</organism>
<feature type="compositionally biased region" description="Polar residues" evidence="5">
    <location>
        <begin position="828"/>
        <end position="841"/>
    </location>
</feature>
<feature type="compositionally biased region" description="Polar residues" evidence="5">
    <location>
        <begin position="811"/>
        <end position="820"/>
    </location>
</feature>
<comment type="caution">
    <text evidence="8">The sequence shown here is derived from an EMBL/GenBank/DDBJ whole genome shotgun (WGS) entry which is preliminary data.</text>
</comment>
<gene>
    <name evidence="8" type="ORF">D915_005056</name>
</gene>
<dbReference type="Gene3D" id="2.30.30.1150">
    <property type="match status" value="1"/>
</dbReference>
<evidence type="ECO:0000313" key="9">
    <source>
        <dbReference type="Proteomes" id="UP000230066"/>
    </source>
</evidence>
<evidence type="ECO:0000256" key="2">
    <source>
        <dbReference type="ARBA" id="ARBA00022771"/>
    </source>
</evidence>
<feature type="domain" description="PHD-type" evidence="6">
    <location>
        <begin position="157"/>
        <end position="217"/>
    </location>
</feature>
<feature type="region of interest" description="Disordered" evidence="5">
    <location>
        <begin position="724"/>
        <end position="841"/>
    </location>
</feature>
<feature type="compositionally biased region" description="Acidic residues" evidence="5">
    <location>
        <begin position="42"/>
        <end position="70"/>
    </location>
</feature>
<feature type="compositionally biased region" description="Polar residues" evidence="5">
    <location>
        <begin position="109"/>
        <end position="120"/>
    </location>
</feature>
<keyword evidence="1" id="KW-0479">Metal-binding</keyword>
<dbReference type="Gene3D" id="3.30.40.10">
    <property type="entry name" value="Zinc/RING finger domain, C3HC4 (zinc finger)"/>
    <property type="match status" value="2"/>
</dbReference>
<feature type="compositionally biased region" description="Polar residues" evidence="5">
    <location>
        <begin position="786"/>
        <end position="796"/>
    </location>
</feature>
<keyword evidence="2 4" id="KW-0863">Zinc-finger</keyword>
<dbReference type="InterPro" id="IPR013083">
    <property type="entry name" value="Znf_RING/FYVE/PHD"/>
</dbReference>
<evidence type="ECO:0000313" key="8">
    <source>
        <dbReference type="EMBL" id="THD24017.1"/>
    </source>
</evidence>
<keyword evidence="9" id="KW-1185">Reference proteome</keyword>
<dbReference type="PANTHER" id="PTHR13793">
    <property type="entry name" value="PHD FINGER PROTEINS"/>
    <property type="match status" value="1"/>
</dbReference>
<dbReference type="CDD" id="cd15674">
    <property type="entry name" value="ePHD_PHF14"/>
    <property type="match status" value="1"/>
</dbReference>
<dbReference type="EMBL" id="JXXN02001816">
    <property type="protein sequence ID" value="THD24017.1"/>
    <property type="molecule type" value="Genomic_DNA"/>
</dbReference>
<dbReference type="InterPro" id="IPR011011">
    <property type="entry name" value="Znf_FYVE_PHD"/>
</dbReference>
<dbReference type="SMART" id="SM00249">
    <property type="entry name" value="PHD"/>
    <property type="match status" value="3"/>
</dbReference>
<dbReference type="Pfam" id="PF13832">
    <property type="entry name" value="zf-HC5HC2H_2"/>
    <property type="match status" value="1"/>
</dbReference>
<feature type="domain" description="PHD-type" evidence="6">
    <location>
        <begin position="652"/>
        <end position="706"/>
    </location>
</feature>
<proteinExistence type="predicted"/>
<dbReference type="PANTHER" id="PTHR13793:SF150">
    <property type="entry name" value="PHD FINGER PROTEIN 14"/>
    <property type="match status" value="1"/>
</dbReference>
<sequence>MSSGRNASAGSDVEQLFQAIARRDPSKRQIKPVSSSQFALFDELDSDSDSEFVCDEKDDEGDSDIEESDEAPSGSESDVTDSSSESSKDSSEGTLRSPVAETKDADINLYSNTQQDTSNDVEMESKGIPPTEHCPDSVVASAVMLKDKVELPQKDDFLICMVCLRDNEDPNDELIECDGCGVVVHEDCYKIVDSIFMSSGASSSSTDAWFCEACLAGVFDPLCELCPNTNGAFKRTDNNRWVHLICALYTPGVAFNDPENLMDVTLTELSPKSWSAHECSLCEEPFFAWTGVCIACDAGLCRTFFHVTCAQKHGLLSEPAVDENTVDPFFAQCRQHTDKTVARHRRRNYLTAMSHLRKRSQSKSDNIGANGFGSPLHIPTSGELKLANHLEPRVQQKLETFRNLYKELLKIREKPYVPPSKTPLFLENSPVAMRFFVTKAKSLQLPLQLTGQSTTNDPVKATPSGYPVFSPDFITYFFEREKRIAEVSKRIAALQNTKRELQIADESASHSYNSVTAQLDAFISRRTAIHVKVRQLMNSLQNLIPALKATSILEPLLEESSQPADIKVESDIKNRQSTNTPRGFGRWARQAGQRRASALSSAARMSLHRATQRRVNGSHSQSTSDWSLKARVDKERVNPGVGLSGDEAGAVILECVVCHGLQDQHLITKCDTCGKAFHLACLDPPLLRMPKRSKLYGWQCSHCTKAVASNTEVVVIDINAPRQLRRSTGRPSDLEKTSEELGKPPGESTPVAKIESVLPKPEPTSPSVTSAPTVRTPGRQRPIFTTPRSGLSTTAVGNRITISHRGRRKQSFPSRDSSFSAVKKLRTEQQSQQSQSAIPGSLSTQPTIVVSQMDLSTITKVM</sequence>
<name>A0A4E0RTI4_FASHE</name>
<dbReference type="GO" id="GO:0006357">
    <property type="term" value="P:regulation of transcription by RNA polymerase II"/>
    <property type="evidence" value="ECO:0007669"/>
    <property type="project" value="TreeGrafter"/>
</dbReference>
<evidence type="ECO:0000256" key="4">
    <source>
        <dbReference type="PROSITE-ProRule" id="PRU00146"/>
    </source>
</evidence>
<dbReference type="PROSITE" id="PS01359">
    <property type="entry name" value="ZF_PHD_1"/>
    <property type="match status" value="1"/>
</dbReference>
<evidence type="ECO:0000256" key="1">
    <source>
        <dbReference type="ARBA" id="ARBA00022723"/>
    </source>
</evidence>
<dbReference type="PROSITE" id="PS51805">
    <property type="entry name" value="EPHD"/>
    <property type="match status" value="1"/>
</dbReference>
<dbReference type="GO" id="GO:0008270">
    <property type="term" value="F:zinc ion binding"/>
    <property type="evidence" value="ECO:0007669"/>
    <property type="project" value="UniProtKB-KW"/>
</dbReference>
<protein>
    <submittedName>
        <fullName evidence="8">PHD finger protein 14</fullName>
    </submittedName>
</protein>
<accession>A0A4E0RTI4</accession>
<feature type="compositionally biased region" description="Low complexity" evidence="5">
    <location>
        <begin position="73"/>
        <end position="85"/>
    </location>
</feature>
<dbReference type="CDD" id="cd15561">
    <property type="entry name" value="PHD1_PHF14"/>
    <property type="match status" value="1"/>
</dbReference>
<feature type="compositionally biased region" description="Basic and acidic residues" evidence="5">
    <location>
        <begin position="732"/>
        <end position="742"/>
    </location>
</feature>